<evidence type="ECO:0000256" key="6">
    <source>
        <dbReference type="ARBA" id="ARBA00023002"/>
    </source>
</evidence>
<evidence type="ECO:0000256" key="4">
    <source>
        <dbReference type="ARBA" id="ARBA00022617"/>
    </source>
</evidence>
<dbReference type="GO" id="GO:0005506">
    <property type="term" value="F:iron ion binding"/>
    <property type="evidence" value="ECO:0007669"/>
    <property type="project" value="InterPro"/>
</dbReference>
<evidence type="ECO:0000256" key="1">
    <source>
        <dbReference type="ARBA" id="ARBA00001971"/>
    </source>
</evidence>
<evidence type="ECO:0000313" key="14">
    <source>
        <dbReference type="RefSeq" id="XP_054856394.1"/>
    </source>
</evidence>
<dbReference type="PRINTS" id="PR00385">
    <property type="entry name" value="P450"/>
</dbReference>
<dbReference type="KEGG" id="emc:129343976"/>
<keyword evidence="8 11" id="KW-0503">Monooxygenase</keyword>
<dbReference type="InterPro" id="IPR036396">
    <property type="entry name" value="Cyt_P450_sf"/>
</dbReference>
<proteinExistence type="inferred from homology"/>
<dbReference type="GO" id="GO:0006805">
    <property type="term" value="P:xenobiotic metabolic process"/>
    <property type="evidence" value="ECO:0007669"/>
    <property type="project" value="TreeGrafter"/>
</dbReference>
<dbReference type="Pfam" id="PF00067">
    <property type="entry name" value="p450"/>
    <property type="match status" value="1"/>
</dbReference>
<evidence type="ECO:0000256" key="11">
    <source>
        <dbReference type="RuleBase" id="RU000461"/>
    </source>
</evidence>
<evidence type="ECO:0000256" key="9">
    <source>
        <dbReference type="ARBA" id="ARBA00023136"/>
    </source>
</evidence>
<dbReference type="PANTHER" id="PTHR24300:SF327">
    <property type="entry name" value="CYTOCHROME P450 2F2-RELATED"/>
    <property type="match status" value="1"/>
</dbReference>
<reference evidence="14" key="1">
    <citation type="submission" date="2025-08" db="UniProtKB">
        <authorList>
            <consortium name="RefSeq"/>
        </authorList>
    </citation>
    <scope>IDENTIFICATION</scope>
    <source>
        <tissue evidence="14">Blood</tissue>
    </source>
</reference>
<evidence type="ECO:0000256" key="2">
    <source>
        <dbReference type="ARBA" id="ARBA00004370"/>
    </source>
</evidence>
<name>A0AA97KJ41_EUBMA</name>
<keyword evidence="7 10" id="KW-0408">Iron</keyword>
<keyword evidence="12" id="KW-0732">Signal</keyword>
<dbReference type="InterPro" id="IPR001128">
    <property type="entry name" value="Cyt_P450"/>
</dbReference>
<dbReference type="InterPro" id="IPR002401">
    <property type="entry name" value="Cyt_P450_E_grp-I"/>
</dbReference>
<comment type="similarity">
    <text evidence="3 11">Belongs to the cytochrome P450 family.</text>
</comment>
<evidence type="ECO:0000256" key="10">
    <source>
        <dbReference type="PIRSR" id="PIRSR602401-1"/>
    </source>
</evidence>
<accession>A0AA97KJ41</accession>
<keyword evidence="6 11" id="KW-0560">Oxidoreductase</keyword>
<dbReference type="PANTHER" id="PTHR24300">
    <property type="entry name" value="CYTOCHROME P450 508A4-RELATED"/>
    <property type="match status" value="1"/>
</dbReference>
<dbReference type="Gene3D" id="1.10.630.10">
    <property type="entry name" value="Cytochrome P450"/>
    <property type="match status" value="1"/>
</dbReference>
<feature type="binding site" description="axial binding residue" evidence="10">
    <location>
        <position position="436"/>
    </location>
    <ligand>
        <name>heme</name>
        <dbReference type="ChEBI" id="CHEBI:30413"/>
    </ligand>
    <ligandPart>
        <name>Fe</name>
        <dbReference type="ChEBI" id="CHEBI:18248"/>
    </ligandPart>
</feature>
<dbReference type="InterPro" id="IPR017972">
    <property type="entry name" value="Cyt_P450_CS"/>
</dbReference>
<evidence type="ECO:0000256" key="3">
    <source>
        <dbReference type="ARBA" id="ARBA00010617"/>
    </source>
</evidence>
<dbReference type="Proteomes" id="UP001190640">
    <property type="component" value="Chromosome 16"/>
</dbReference>
<dbReference type="FunFam" id="1.10.630.10:FF:000004">
    <property type="entry name" value="cytochrome P450 2D15 isoform X1"/>
    <property type="match status" value="1"/>
</dbReference>
<dbReference type="PROSITE" id="PS00086">
    <property type="entry name" value="CYTOCHROME_P450"/>
    <property type="match status" value="1"/>
</dbReference>
<dbReference type="GO" id="GO:0016020">
    <property type="term" value="C:membrane"/>
    <property type="evidence" value="ECO:0007669"/>
    <property type="project" value="UniProtKB-SubCell"/>
</dbReference>
<dbReference type="GO" id="GO:0020037">
    <property type="term" value="F:heme binding"/>
    <property type="evidence" value="ECO:0007669"/>
    <property type="project" value="InterPro"/>
</dbReference>
<evidence type="ECO:0000256" key="12">
    <source>
        <dbReference type="SAM" id="SignalP"/>
    </source>
</evidence>
<dbReference type="InterPro" id="IPR050182">
    <property type="entry name" value="Cytochrome_P450_fam2"/>
</dbReference>
<keyword evidence="13" id="KW-1185">Reference proteome</keyword>
<dbReference type="AlphaFoldDB" id="A0AA97KJ41"/>
<organism evidence="13 14">
    <name type="scientific">Eublepharis macularius</name>
    <name type="common">Leopard gecko</name>
    <name type="synonym">Cyrtodactylus macularius</name>
    <dbReference type="NCBI Taxonomy" id="481883"/>
    <lineage>
        <taxon>Eukaryota</taxon>
        <taxon>Metazoa</taxon>
        <taxon>Chordata</taxon>
        <taxon>Craniata</taxon>
        <taxon>Vertebrata</taxon>
        <taxon>Euteleostomi</taxon>
        <taxon>Lepidosauria</taxon>
        <taxon>Squamata</taxon>
        <taxon>Bifurcata</taxon>
        <taxon>Gekkota</taxon>
        <taxon>Eublepharidae</taxon>
        <taxon>Eublepharinae</taxon>
        <taxon>Eublepharis</taxon>
    </lineage>
</organism>
<dbReference type="GO" id="GO:0006082">
    <property type="term" value="P:organic acid metabolic process"/>
    <property type="evidence" value="ECO:0007669"/>
    <property type="project" value="TreeGrafter"/>
</dbReference>
<evidence type="ECO:0000256" key="5">
    <source>
        <dbReference type="ARBA" id="ARBA00022723"/>
    </source>
</evidence>
<protein>
    <submittedName>
        <fullName evidence="14">Cytochrome P450 2J6-like isoform X1</fullName>
    </submittedName>
</protein>
<comment type="cofactor">
    <cofactor evidence="1 10">
        <name>heme</name>
        <dbReference type="ChEBI" id="CHEBI:30413"/>
    </cofactor>
</comment>
<comment type="subcellular location">
    <subcellularLocation>
        <location evidence="2">Membrane</location>
    </subcellularLocation>
</comment>
<dbReference type="RefSeq" id="XP_054856394.1">
    <property type="nucleotide sequence ID" value="XM_055000419.1"/>
</dbReference>
<feature type="chain" id="PRO_5041667042" evidence="12">
    <location>
        <begin position="24"/>
        <end position="493"/>
    </location>
</feature>
<dbReference type="SUPFAM" id="SSF48264">
    <property type="entry name" value="Cytochrome P450"/>
    <property type="match status" value="1"/>
</dbReference>
<evidence type="ECO:0000313" key="13">
    <source>
        <dbReference type="Proteomes" id="UP001190640"/>
    </source>
</evidence>
<evidence type="ECO:0000256" key="7">
    <source>
        <dbReference type="ARBA" id="ARBA00023004"/>
    </source>
</evidence>
<feature type="signal peptide" evidence="12">
    <location>
        <begin position="1"/>
        <end position="23"/>
    </location>
</feature>
<dbReference type="PRINTS" id="PR00463">
    <property type="entry name" value="EP450I"/>
</dbReference>
<keyword evidence="5 10" id="KW-0479">Metal-binding</keyword>
<dbReference type="InterPro" id="IPR008069">
    <property type="entry name" value="Cyt_P450_E_grp-I_CYP2D-like"/>
</dbReference>
<dbReference type="GO" id="GO:0016712">
    <property type="term" value="F:oxidoreductase activity, acting on paired donors, with incorporation or reduction of molecular oxygen, reduced flavin or flavoprotein as one donor, and incorporation of one atom of oxygen"/>
    <property type="evidence" value="ECO:0007669"/>
    <property type="project" value="InterPro"/>
</dbReference>
<evidence type="ECO:0000256" key="8">
    <source>
        <dbReference type="ARBA" id="ARBA00023033"/>
    </source>
</evidence>
<dbReference type="PRINTS" id="PR01686">
    <property type="entry name" value="EP450ICYP2D"/>
</dbReference>
<sequence length="493" mass="56352">MEIFSWLLLILFILYLFWKTVRPKQFPPGPMPLPFIGNLLQFNASSPLKDLDKYAQKYGPIFTLYLGGEPFVFVQGFSLVKEVLLTRGAEFAGRPENAIVEAINNKKGLITAPYGQVWKEQRRFLLMSLRNFGLGKKSMEEKILDEATYLIQIFEENMSELTKDVPFDACGFIVSAVANIISTIVFGKRFNYDDKLLRNVLGLIHESSTVLIGPWAQLYNAVPLVRRLPLPHRNIINIAKKFAAFISKEVEEHRTTLVPGDHRDITDAYLEELQKPENKGSSFEEENMLITLGELFLAGVETTATTLEWALLYMMAFPEVQEKCHVELNNVLGNNPCIKYEDRDKLPYTNAVIHEIQRFANVVPVGIPHAPVKDMQLFGYTIPKDTTIITSLISVHYDESQWKYPREFNPSNFLNEKGEFVKPEAFLAFSAGPRVCLGENLARMELFLFFTHIMRRFQVVWPDETKAPDLTPNFGVTMSPSRFKVTLKCHPQV</sequence>
<keyword evidence="9" id="KW-0472">Membrane</keyword>
<dbReference type="GO" id="GO:0005737">
    <property type="term" value="C:cytoplasm"/>
    <property type="evidence" value="ECO:0007669"/>
    <property type="project" value="TreeGrafter"/>
</dbReference>
<keyword evidence="4 10" id="KW-0349">Heme</keyword>
<dbReference type="GeneID" id="129343976"/>
<gene>
    <name evidence="14" type="primary">LOC129343976</name>
</gene>